<dbReference type="Gene3D" id="3.30.160.670">
    <property type="match status" value="1"/>
</dbReference>
<evidence type="ECO:0000313" key="2">
    <source>
        <dbReference type="EMBL" id="MCX2836588.1"/>
    </source>
</evidence>
<dbReference type="PROSITE" id="PS51257">
    <property type="entry name" value="PROKAR_LIPOPROTEIN"/>
    <property type="match status" value="1"/>
</dbReference>
<accession>A0A9X3HZN4</accession>
<dbReference type="RefSeq" id="WP_266067764.1">
    <property type="nucleotide sequence ID" value="NZ_JAPJDA010000001.1"/>
</dbReference>
<dbReference type="AlphaFoldDB" id="A0A9X3HZN4"/>
<reference evidence="2" key="1">
    <citation type="submission" date="2022-11" db="EMBL/GenBank/DDBJ databases">
        <title>Salinimicrobium profundisediminis sp. nov., isolated from deep-sea sediment of the Mariana Trench.</title>
        <authorList>
            <person name="Fu H."/>
        </authorList>
    </citation>
    <scope>NUCLEOTIDE SEQUENCE</scope>
    <source>
        <strain evidence="2">MT39</strain>
    </source>
</reference>
<proteinExistence type="predicted"/>
<dbReference type="EMBL" id="JAPJDA010000001">
    <property type="protein sequence ID" value="MCX2836588.1"/>
    <property type="molecule type" value="Genomic_DNA"/>
</dbReference>
<comment type="caution">
    <text evidence="2">The sequence shown here is derived from an EMBL/GenBank/DDBJ whole genome shotgun (WGS) entry which is preliminary data.</text>
</comment>
<dbReference type="InterPro" id="IPR025411">
    <property type="entry name" value="DUF4136"/>
</dbReference>
<evidence type="ECO:0000313" key="3">
    <source>
        <dbReference type="Proteomes" id="UP001148482"/>
    </source>
</evidence>
<gene>
    <name evidence="2" type="ORF">OQ279_00370</name>
</gene>
<organism evidence="2 3">
    <name type="scientific">Salinimicrobium profundisediminis</name>
    <dbReference type="NCBI Taxonomy" id="2994553"/>
    <lineage>
        <taxon>Bacteria</taxon>
        <taxon>Pseudomonadati</taxon>
        <taxon>Bacteroidota</taxon>
        <taxon>Flavobacteriia</taxon>
        <taxon>Flavobacteriales</taxon>
        <taxon>Flavobacteriaceae</taxon>
        <taxon>Salinimicrobium</taxon>
    </lineage>
</organism>
<name>A0A9X3HZN4_9FLAO</name>
<dbReference type="Proteomes" id="UP001148482">
    <property type="component" value="Unassembled WGS sequence"/>
</dbReference>
<keyword evidence="3" id="KW-1185">Reference proteome</keyword>
<feature type="domain" description="DUF4136" evidence="1">
    <location>
        <begin position="24"/>
        <end position="161"/>
    </location>
</feature>
<evidence type="ECO:0000259" key="1">
    <source>
        <dbReference type="Pfam" id="PF13590"/>
    </source>
</evidence>
<dbReference type="Pfam" id="PF13590">
    <property type="entry name" value="DUF4136"/>
    <property type="match status" value="1"/>
</dbReference>
<sequence length="189" mass="21293">MKKLNLIVFLFIGAFILGCGPRVATQKTTSKDLGNYDSFAYLPNSNVSAQNLPMDSEDVSRAVIEAVNMNMREAGYNLDRQDPDLLVLISTETDTEIETTTDAVYATYPYTTGVRTINPLYNNYYYGGYAGYNNIVGYDTDTYAYEEGTVVINLVDRETKKYSLERCGIREPEQPKQYSGNKGSRKCHF</sequence>
<protein>
    <submittedName>
        <fullName evidence="2">DUF4136 domain-containing protein</fullName>
    </submittedName>
</protein>